<organism evidence="1 2">
    <name type="scientific">Peronosclerospora sorghi</name>
    <dbReference type="NCBI Taxonomy" id="230839"/>
    <lineage>
        <taxon>Eukaryota</taxon>
        <taxon>Sar</taxon>
        <taxon>Stramenopiles</taxon>
        <taxon>Oomycota</taxon>
        <taxon>Peronosporomycetes</taxon>
        <taxon>Peronosporales</taxon>
        <taxon>Peronosporaceae</taxon>
        <taxon>Peronosclerospora</taxon>
    </lineage>
</organism>
<accession>A0ACC0WUL7</accession>
<sequence>MMIPPRTESSVSQLTSRIASPHAMKASTNPIQCLVSSDGMRRHNRALFHVNGVIEEIRIIFLLLYKSKRDIFATVVGSCSFQNLSYIMGGEASGMQTYLG</sequence>
<dbReference type="EMBL" id="CM047580">
    <property type="protein sequence ID" value="KAI9922077.1"/>
    <property type="molecule type" value="Genomic_DNA"/>
</dbReference>
<dbReference type="Proteomes" id="UP001163321">
    <property type="component" value="Chromosome 1"/>
</dbReference>
<proteinExistence type="predicted"/>
<name>A0ACC0WUL7_9STRA</name>
<evidence type="ECO:0000313" key="2">
    <source>
        <dbReference type="Proteomes" id="UP001163321"/>
    </source>
</evidence>
<evidence type="ECO:0000313" key="1">
    <source>
        <dbReference type="EMBL" id="KAI9922077.1"/>
    </source>
</evidence>
<gene>
    <name evidence="1" type="ORF">PsorP6_002223</name>
</gene>
<comment type="caution">
    <text evidence="1">The sequence shown here is derived from an EMBL/GenBank/DDBJ whole genome shotgun (WGS) entry which is preliminary data.</text>
</comment>
<protein>
    <submittedName>
        <fullName evidence="1">Uncharacterized protein</fullName>
    </submittedName>
</protein>
<reference evidence="1 2" key="1">
    <citation type="journal article" date="2022" name="bioRxiv">
        <title>The genome of the oomycete Peronosclerospora sorghi, a cosmopolitan pathogen of maize and sorghum, is inflated with dispersed pseudogenes.</title>
        <authorList>
            <person name="Fletcher K."/>
            <person name="Martin F."/>
            <person name="Isakeit T."/>
            <person name="Cavanaugh K."/>
            <person name="Magill C."/>
            <person name="Michelmore R."/>
        </authorList>
    </citation>
    <scope>NUCLEOTIDE SEQUENCE [LARGE SCALE GENOMIC DNA]</scope>
    <source>
        <strain evidence="1">P6</strain>
    </source>
</reference>
<keyword evidence="2" id="KW-1185">Reference proteome</keyword>